<evidence type="ECO:0000259" key="4">
    <source>
        <dbReference type="Pfam" id="PF25019"/>
    </source>
</evidence>
<comment type="caution">
    <text evidence="5">The sequence shown here is derived from an EMBL/GenBank/DDBJ whole genome shotgun (WGS) entry which is preliminary data.</text>
</comment>
<proteinExistence type="predicted"/>
<sequence>MKQCFLHCAVFPKDSNIVVEKLIKMWMALGYLSSTRSTSNLELRGVEYFNYFENAFFLSGLRGIWDRKTRKLRDLPNNCTRILHLPQGFQQLTGLRALRLFHAGGEWSILGCLRNLEKLSGSLELKIMVHDREDVDEAQNAELRNKIHVRKLTIFFINAMVKTEAMNFVRNEAMEALQPPPKLHCLNICLYKGTNFPGWISSSLNHLRVLRIDKCNYILALPCLGKLPELEELSVWRMGKLKFVGREFLGINDSMAVETRFPKLKNLSFWNCPRWKEWKDITTKEEGSATAVLTMP</sequence>
<protein>
    <submittedName>
        <fullName evidence="5">Disease resistance protein RGA4</fullName>
    </submittedName>
</protein>
<feature type="domain" description="R13L1/DRL21-like LRR repeat region" evidence="4">
    <location>
        <begin position="111"/>
        <end position="238"/>
    </location>
</feature>
<name>A0AAE1YBQ1_9LAMI</name>
<dbReference type="InterPro" id="IPR058922">
    <property type="entry name" value="WHD_DRP"/>
</dbReference>
<reference evidence="5" key="1">
    <citation type="submission" date="2020-06" db="EMBL/GenBank/DDBJ databases">
        <authorList>
            <person name="Li T."/>
            <person name="Hu X."/>
            <person name="Zhang T."/>
            <person name="Song X."/>
            <person name="Zhang H."/>
            <person name="Dai N."/>
            <person name="Sheng W."/>
            <person name="Hou X."/>
            <person name="Wei L."/>
        </authorList>
    </citation>
    <scope>NUCLEOTIDE SEQUENCE</scope>
    <source>
        <strain evidence="5">3651</strain>
        <tissue evidence="5">Leaf</tissue>
    </source>
</reference>
<dbReference type="SUPFAM" id="SSF52058">
    <property type="entry name" value="L domain-like"/>
    <property type="match status" value="1"/>
</dbReference>
<keyword evidence="1" id="KW-0547">Nucleotide-binding</keyword>
<dbReference type="Proteomes" id="UP001293254">
    <property type="component" value="Unassembled WGS sequence"/>
</dbReference>
<gene>
    <name evidence="5" type="ORF">Salat_1500400</name>
</gene>
<evidence type="ECO:0000256" key="1">
    <source>
        <dbReference type="ARBA" id="ARBA00022741"/>
    </source>
</evidence>
<keyword evidence="2" id="KW-0067">ATP-binding</keyword>
<dbReference type="AlphaFoldDB" id="A0AAE1YBQ1"/>
<evidence type="ECO:0000256" key="2">
    <source>
        <dbReference type="ARBA" id="ARBA00022840"/>
    </source>
</evidence>
<dbReference type="EMBL" id="JACGWO010000005">
    <property type="protein sequence ID" value="KAK4427315.1"/>
    <property type="molecule type" value="Genomic_DNA"/>
</dbReference>
<dbReference type="Pfam" id="PF25019">
    <property type="entry name" value="LRR_R13L1-DRL21"/>
    <property type="match status" value="1"/>
</dbReference>
<dbReference type="InterPro" id="IPR032675">
    <property type="entry name" value="LRR_dom_sf"/>
</dbReference>
<dbReference type="Pfam" id="PF23559">
    <property type="entry name" value="WHD_DRP"/>
    <property type="match status" value="1"/>
</dbReference>
<accession>A0AAE1YBQ1</accession>
<dbReference type="Gene3D" id="3.80.10.10">
    <property type="entry name" value="Ribonuclease Inhibitor"/>
    <property type="match status" value="1"/>
</dbReference>
<dbReference type="InterPro" id="IPR056789">
    <property type="entry name" value="LRR_R13L1-DRL21"/>
</dbReference>
<dbReference type="PANTHER" id="PTHR47186:SF30">
    <property type="entry name" value="EF-HAND DOMAIN-CONTAINING PROTEIN"/>
    <property type="match status" value="1"/>
</dbReference>
<evidence type="ECO:0000313" key="6">
    <source>
        <dbReference type="Proteomes" id="UP001293254"/>
    </source>
</evidence>
<feature type="domain" description="Disease resistance protein winged helix" evidence="3">
    <location>
        <begin position="10"/>
        <end position="59"/>
    </location>
</feature>
<reference evidence="5" key="2">
    <citation type="journal article" date="2024" name="Plant">
        <title>Genomic evolution and insights into agronomic trait innovations of Sesamum species.</title>
        <authorList>
            <person name="Miao H."/>
            <person name="Wang L."/>
            <person name="Qu L."/>
            <person name="Liu H."/>
            <person name="Sun Y."/>
            <person name="Le M."/>
            <person name="Wang Q."/>
            <person name="Wei S."/>
            <person name="Zheng Y."/>
            <person name="Lin W."/>
            <person name="Duan Y."/>
            <person name="Cao H."/>
            <person name="Xiong S."/>
            <person name="Wang X."/>
            <person name="Wei L."/>
            <person name="Li C."/>
            <person name="Ma Q."/>
            <person name="Ju M."/>
            <person name="Zhao R."/>
            <person name="Li G."/>
            <person name="Mu C."/>
            <person name="Tian Q."/>
            <person name="Mei H."/>
            <person name="Zhang T."/>
            <person name="Gao T."/>
            <person name="Zhang H."/>
        </authorList>
    </citation>
    <scope>NUCLEOTIDE SEQUENCE</scope>
    <source>
        <strain evidence="5">3651</strain>
    </source>
</reference>
<evidence type="ECO:0000313" key="5">
    <source>
        <dbReference type="EMBL" id="KAK4427315.1"/>
    </source>
</evidence>
<dbReference type="PANTHER" id="PTHR47186">
    <property type="entry name" value="LEUCINE-RICH REPEAT-CONTAINING PROTEIN 57"/>
    <property type="match status" value="1"/>
</dbReference>
<keyword evidence="6" id="KW-1185">Reference proteome</keyword>
<organism evidence="5 6">
    <name type="scientific">Sesamum alatum</name>
    <dbReference type="NCBI Taxonomy" id="300844"/>
    <lineage>
        <taxon>Eukaryota</taxon>
        <taxon>Viridiplantae</taxon>
        <taxon>Streptophyta</taxon>
        <taxon>Embryophyta</taxon>
        <taxon>Tracheophyta</taxon>
        <taxon>Spermatophyta</taxon>
        <taxon>Magnoliopsida</taxon>
        <taxon>eudicotyledons</taxon>
        <taxon>Gunneridae</taxon>
        <taxon>Pentapetalae</taxon>
        <taxon>asterids</taxon>
        <taxon>lamiids</taxon>
        <taxon>Lamiales</taxon>
        <taxon>Pedaliaceae</taxon>
        <taxon>Sesamum</taxon>
    </lineage>
</organism>
<evidence type="ECO:0000259" key="3">
    <source>
        <dbReference type="Pfam" id="PF23559"/>
    </source>
</evidence>